<dbReference type="Pfam" id="PF00108">
    <property type="entry name" value="Thiolase_N"/>
    <property type="match status" value="1"/>
</dbReference>
<organism evidence="7 8">
    <name type="scientific">Halobacteriovorax vibrionivorans</name>
    <dbReference type="NCBI Taxonomy" id="2152716"/>
    <lineage>
        <taxon>Bacteria</taxon>
        <taxon>Pseudomonadati</taxon>
        <taxon>Bdellovibrionota</taxon>
        <taxon>Bacteriovoracia</taxon>
        <taxon>Bacteriovoracales</taxon>
        <taxon>Halobacteriovoraceae</taxon>
        <taxon>Halobacteriovorax</taxon>
    </lineage>
</organism>
<dbReference type="InterPro" id="IPR020615">
    <property type="entry name" value="Thiolase_acyl_enz_int_AS"/>
</dbReference>
<name>A0ABY0ILA0_9BACT</name>
<reference evidence="8" key="1">
    <citation type="journal article" date="2019" name="Int. J. Syst. Evol. Microbiol.">
        <title>Halobacteriovorax valvorus sp. nov., a novel prokaryotic predator isolated from coastal seawater of China.</title>
        <authorList>
            <person name="Chen M.-X."/>
        </authorList>
    </citation>
    <scope>NUCLEOTIDE SEQUENCE [LARGE SCALE GENOMIC DNA]</scope>
    <source>
        <strain evidence="8">BL9</strain>
    </source>
</reference>
<dbReference type="PROSITE" id="PS00737">
    <property type="entry name" value="THIOLASE_2"/>
    <property type="match status" value="1"/>
</dbReference>
<comment type="similarity">
    <text evidence="1 4">Belongs to the thiolase-like superfamily. Thiolase family.</text>
</comment>
<evidence type="ECO:0000313" key="8">
    <source>
        <dbReference type="Proteomes" id="UP000443582"/>
    </source>
</evidence>
<gene>
    <name evidence="7" type="ORF">DAY19_05650</name>
</gene>
<dbReference type="InterPro" id="IPR020616">
    <property type="entry name" value="Thiolase_N"/>
</dbReference>
<evidence type="ECO:0000256" key="3">
    <source>
        <dbReference type="ARBA" id="ARBA00023315"/>
    </source>
</evidence>
<dbReference type="NCBIfam" id="TIGR01930">
    <property type="entry name" value="AcCoA-C-Actrans"/>
    <property type="match status" value="1"/>
</dbReference>
<dbReference type="PROSITE" id="PS00098">
    <property type="entry name" value="THIOLASE_1"/>
    <property type="match status" value="1"/>
</dbReference>
<dbReference type="InterPro" id="IPR020613">
    <property type="entry name" value="Thiolase_CS"/>
</dbReference>
<dbReference type="InterPro" id="IPR002155">
    <property type="entry name" value="Thiolase"/>
</dbReference>
<dbReference type="PANTHER" id="PTHR18919:SF107">
    <property type="entry name" value="ACETYL-COA ACETYLTRANSFERASE, CYTOSOLIC"/>
    <property type="match status" value="1"/>
</dbReference>
<dbReference type="Gene3D" id="3.40.47.10">
    <property type="match status" value="2"/>
</dbReference>
<keyword evidence="3 4" id="KW-0012">Acyltransferase</keyword>
<dbReference type="Pfam" id="PF02803">
    <property type="entry name" value="Thiolase_C"/>
    <property type="match status" value="1"/>
</dbReference>
<dbReference type="RefSeq" id="WP_114706201.1">
    <property type="nucleotide sequence ID" value="NZ_QDKL01000001.1"/>
</dbReference>
<feature type="domain" description="Thiolase C-terminal" evidence="6">
    <location>
        <begin position="270"/>
        <end position="391"/>
    </location>
</feature>
<keyword evidence="2 4" id="KW-0808">Transferase</keyword>
<comment type="caution">
    <text evidence="7">The sequence shown here is derived from an EMBL/GenBank/DDBJ whole genome shotgun (WGS) entry which is preliminary data.</text>
</comment>
<dbReference type="PIRSF" id="PIRSF000429">
    <property type="entry name" value="Ac-CoA_Ac_transf"/>
    <property type="match status" value="1"/>
</dbReference>
<protein>
    <submittedName>
        <fullName evidence="7">Thiolase family protein</fullName>
    </submittedName>
</protein>
<dbReference type="InterPro" id="IPR020610">
    <property type="entry name" value="Thiolase_AS"/>
</dbReference>
<dbReference type="SUPFAM" id="SSF53901">
    <property type="entry name" value="Thiolase-like"/>
    <property type="match status" value="2"/>
</dbReference>
<dbReference type="EMBL" id="QDKL01000001">
    <property type="protein sequence ID" value="RZF23254.1"/>
    <property type="molecule type" value="Genomic_DNA"/>
</dbReference>
<feature type="domain" description="Thiolase N-terminal" evidence="5">
    <location>
        <begin position="9"/>
        <end position="263"/>
    </location>
</feature>
<proteinExistence type="inferred from homology"/>
<dbReference type="PROSITE" id="PS00099">
    <property type="entry name" value="THIOLASE_3"/>
    <property type="match status" value="1"/>
</dbReference>
<evidence type="ECO:0000256" key="2">
    <source>
        <dbReference type="ARBA" id="ARBA00022679"/>
    </source>
</evidence>
<dbReference type="Proteomes" id="UP000443582">
    <property type="component" value="Unassembled WGS sequence"/>
</dbReference>
<dbReference type="CDD" id="cd00751">
    <property type="entry name" value="thiolase"/>
    <property type="match status" value="1"/>
</dbReference>
<evidence type="ECO:0000256" key="4">
    <source>
        <dbReference type="RuleBase" id="RU003557"/>
    </source>
</evidence>
<evidence type="ECO:0000256" key="1">
    <source>
        <dbReference type="ARBA" id="ARBA00010982"/>
    </source>
</evidence>
<dbReference type="PANTHER" id="PTHR18919">
    <property type="entry name" value="ACETYL-COA C-ACYLTRANSFERASE"/>
    <property type="match status" value="1"/>
</dbReference>
<dbReference type="InterPro" id="IPR020617">
    <property type="entry name" value="Thiolase_C"/>
</dbReference>
<keyword evidence="8" id="KW-1185">Reference proteome</keyword>
<accession>A0ABY0ILA0</accession>
<evidence type="ECO:0000259" key="6">
    <source>
        <dbReference type="Pfam" id="PF02803"/>
    </source>
</evidence>
<evidence type="ECO:0000313" key="7">
    <source>
        <dbReference type="EMBL" id="RZF23254.1"/>
    </source>
</evidence>
<evidence type="ECO:0000259" key="5">
    <source>
        <dbReference type="Pfam" id="PF00108"/>
    </source>
</evidence>
<dbReference type="InterPro" id="IPR016039">
    <property type="entry name" value="Thiolase-like"/>
</dbReference>
<sequence>MSLNKGRRVFLIEGKRTPFGKFGGSLKDIKPVDLAVSATNSLLSEVGLKAELIDQVILGNVVPSSTDTMYGGRHLALKAGCDEKTPGITINRLCGSGIQAILDATRLIKLDEANCVLAGGTENMSMVPHLTYGARFGTKYGSLKNVDMLLDALTDQHAGCPMGITAENLGGKYEVSRADCDEFSLLSHQRAADAYNDGHLQKEICEVEIRKGSVSKDEHLRADASLADMNKLRSTFVKDGLVTAGSASGIVDGAAVALVASEDFVKEHGLKPIAEIIDGTVVGVDPTIMGIGPAPAINQILENNKMEQSQIDLFEINEAFAAQTLACLKELSLDVSKVNIWGGAIALGHPLAASGTRITTTLAHQLKTENKEYGIASACIGGGQGIGILIKRV</sequence>